<organism evidence="2 3">
    <name type="scientific">Scophthalmus maximus</name>
    <name type="common">Turbot</name>
    <name type="synonym">Psetta maxima</name>
    <dbReference type="NCBI Taxonomy" id="52904"/>
    <lineage>
        <taxon>Eukaryota</taxon>
        <taxon>Metazoa</taxon>
        <taxon>Chordata</taxon>
        <taxon>Craniata</taxon>
        <taxon>Vertebrata</taxon>
        <taxon>Euteleostomi</taxon>
        <taxon>Actinopterygii</taxon>
        <taxon>Neopterygii</taxon>
        <taxon>Teleostei</taxon>
        <taxon>Neoteleostei</taxon>
        <taxon>Acanthomorphata</taxon>
        <taxon>Carangaria</taxon>
        <taxon>Pleuronectiformes</taxon>
        <taxon>Pleuronectoidei</taxon>
        <taxon>Scophthalmidae</taxon>
        <taxon>Scophthalmus</taxon>
    </lineage>
</organism>
<protein>
    <submittedName>
        <fullName evidence="2">Sperm tail PG-rich repeat containing 2</fullName>
    </submittedName>
</protein>
<feature type="region of interest" description="Disordered" evidence="1">
    <location>
        <begin position="1"/>
        <end position="33"/>
    </location>
</feature>
<reference evidence="2" key="2">
    <citation type="submission" date="2025-08" db="UniProtKB">
        <authorList>
            <consortium name="Ensembl"/>
        </authorList>
    </citation>
    <scope>IDENTIFICATION</scope>
</reference>
<dbReference type="PANTHER" id="PTHR21580:SF60">
    <property type="entry name" value="SPERM-TAIL PG-RICH REPEAT-CONTAINING PROTEIN 2"/>
    <property type="match status" value="1"/>
</dbReference>
<evidence type="ECO:0000256" key="1">
    <source>
        <dbReference type="SAM" id="MobiDB-lite"/>
    </source>
</evidence>
<sequence length="416" mass="45709">NRQSVFRSTEGMPGPGQYDSSPIKLNVHGGRSLPNRSKRFEEVVSEVPGPGAYNVLPASGHVLRAATVDAGQTEKLGRKRSDIASIPSPGQAYGYEEDGLGVLRKQQRPPRDTTLGPAYYNPLLSEMSSAQKYKGVHFGNMTGKRGEVTVEPGPGPGQAPETHYENMNLQREKKGRAELNIPRYHELVPKQEEKKGVPGPGQYHLRSQFEKPVKSSGNLPKFTSPFLSQTKRFSAVKEVSPPVGAYNDPRCALELLKKTTGVKKSPFGVTAVRFTPNHRKCSTPGPGSYDVFDQGLAQESFKKALSERSRKGGFGSTAQRNSFFHNKESMDAPSPGQYEVGRSTEELYKKQQTAVFKSATERLALSLLAKVSLLPSRLPPSLSLSPTQRFCCKAAQTYFKVEPEMKTPLHAKFLLS</sequence>
<feature type="region of interest" description="Disordered" evidence="1">
    <location>
        <begin position="308"/>
        <end position="339"/>
    </location>
</feature>
<evidence type="ECO:0000313" key="2">
    <source>
        <dbReference type="Ensembl" id="ENSSMAP00000030665.2"/>
    </source>
</evidence>
<gene>
    <name evidence="2" type="primary">STPG2</name>
</gene>
<evidence type="ECO:0000313" key="3">
    <source>
        <dbReference type="Proteomes" id="UP000694558"/>
    </source>
</evidence>
<accession>A0A8D3B9I8</accession>
<dbReference type="PANTHER" id="PTHR21580">
    <property type="entry name" value="SHIPPO-1-RELATED"/>
    <property type="match status" value="1"/>
</dbReference>
<proteinExistence type="predicted"/>
<name>A0A8D3B9I8_SCOMX</name>
<dbReference type="Ensembl" id="ENSSMAT00000031040.2">
    <property type="protein sequence ID" value="ENSSMAP00000030665.2"/>
    <property type="gene ID" value="ENSSMAG00000018799.2"/>
</dbReference>
<dbReference type="AlphaFoldDB" id="A0A8D3B9I8"/>
<dbReference type="InterPro" id="IPR010736">
    <property type="entry name" value="SHIPPO-rpt"/>
</dbReference>
<dbReference type="Pfam" id="PF07004">
    <property type="entry name" value="SHIPPO-rpt"/>
    <property type="match status" value="4"/>
</dbReference>
<dbReference type="GeneTree" id="ENSGT00390000001063"/>
<reference evidence="2" key="1">
    <citation type="submission" date="2023-05" db="EMBL/GenBank/DDBJ databases">
        <title>High-quality long-read genome of Scophthalmus maximus.</title>
        <authorList>
            <person name="Lien S."/>
            <person name="Martinez P."/>
        </authorList>
    </citation>
    <scope>NUCLEOTIDE SEQUENCE [LARGE SCALE GENOMIC DNA]</scope>
</reference>
<dbReference type="Proteomes" id="UP000694558">
    <property type="component" value="Chromosome 9"/>
</dbReference>
<dbReference type="InterPro" id="IPR051291">
    <property type="entry name" value="CIMAP"/>
</dbReference>